<protein>
    <recommendedName>
        <fullName evidence="9">Tetraspanin</fullName>
    </recommendedName>
</protein>
<dbReference type="VEuPathDB" id="VectorBase:HLOH_056450"/>
<feature type="transmembrane region" description="Helical" evidence="6">
    <location>
        <begin position="242"/>
        <end position="266"/>
    </location>
</feature>
<sequence>MDTLPSHRGQLVHLYHRHGGRSNVPWPYVYLSDVVQAYSMYLRWDEMSLGRGSLLVSMVVNLEVPLLVVGAYLSFVASLGLIGALRENLCCLYCYDWMLFMLITATAGCFVLLIVLPHLATRDLQRIASIELIERYRDSADFQRLVDYIQVEYKCCGVTERAYLDWNNNMYFNCTISNPSVERCSVPPSCCRTPEHESVETVLKRRTCGYNVLAMRGEEAWQKVNTRNCVNSFAKRVQTQSFVLLVVSVVAICVLLLVKAMASWVLADIRSIIKEYDMHERKTEYRERMRRAFISSLTSPATAQAYSYVMVLRPPARKHWDAMCYHQYLVELSMPEQEPKPDTTTGATSTDGTGSRNEPEGGSSGPGAKRRAIENIKERKLSERIDNPEDKLDRMEKRLDNVEEYVRTTCTKSKDDRFTSMESTCQQYRI</sequence>
<evidence type="ECO:0000256" key="6">
    <source>
        <dbReference type="SAM" id="Phobius"/>
    </source>
</evidence>
<dbReference type="Pfam" id="PF00335">
    <property type="entry name" value="Tetraspanin"/>
    <property type="match status" value="1"/>
</dbReference>
<evidence type="ECO:0008006" key="9">
    <source>
        <dbReference type="Google" id="ProtNLM"/>
    </source>
</evidence>
<accession>A0A9J6GAH2</accession>
<feature type="region of interest" description="Disordered" evidence="5">
    <location>
        <begin position="335"/>
        <end position="392"/>
    </location>
</feature>
<dbReference type="AlphaFoldDB" id="A0A9J6GAH2"/>
<evidence type="ECO:0000256" key="5">
    <source>
        <dbReference type="SAM" id="MobiDB-lite"/>
    </source>
</evidence>
<comment type="caution">
    <text evidence="7">The sequence shown here is derived from an EMBL/GenBank/DDBJ whole genome shotgun (WGS) entry which is preliminary data.</text>
</comment>
<dbReference type="Gene3D" id="1.10.1450.10">
    <property type="entry name" value="Tetraspanin"/>
    <property type="match status" value="1"/>
</dbReference>
<organism evidence="7 8">
    <name type="scientific">Haemaphysalis longicornis</name>
    <name type="common">Bush tick</name>
    <dbReference type="NCBI Taxonomy" id="44386"/>
    <lineage>
        <taxon>Eukaryota</taxon>
        <taxon>Metazoa</taxon>
        <taxon>Ecdysozoa</taxon>
        <taxon>Arthropoda</taxon>
        <taxon>Chelicerata</taxon>
        <taxon>Arachnida</taxon>
        <taxon>Acari</taxon>
        <taxon>Parasitiformes</taxon>
        <taxon>Ixodida</taxon>
        <taxon>Ixodoidea</taxon>
        <taxon>Ixodidae</taxon>
        <taxon>Haemaphysalinae</taxon>
        <taxon>Haemaphysalis</taxon>
    </lineage>
</organism>
<dbReference type="GO" id="GO:0005886">
    <property type="term" value="C:plasma membrane"/>
    <property type="evidence" value="ECO:0007669"/>
    <property type="project" value="TreeGrafter"/>
</dbReference>
<feature type="transmembrane region" description="Helical" evidence="6">
    <location>
        <begin position="97"/>
        <end position="116"/>
    </location>
</feature>
<dbReference type="PANTHER" id="PTHR19282:SF431">
    <property type="entry name" value="TETRASPANIN 26A, ISOFORM B-RELATED"/>
    <property type="match status" value="1"/>
</dbReference>
<reference evidence="7 8" key="1">
    <citation type="journal article" date="2020" name="Cell">
        <title>Large-Scale Comparative Analyses of Tick Genomes Elucidate Their Genetic Diversity and Vector Capacities.</title>
        <authorList>
            <consortium name="Tick Genome and Microbiome Consortium (TIGMIC)"/>
            <person name="Jia N."/>
            <person name="Wang J."/>
            <person name="Shi W."/>
            <person name="Du L."/>
            <person name="Sun Y."/>
            <person name="Zhan W."/>
            <person name="Jiang J.F."/>
            <person name="Wang Q."/>
            <person name="Zhang B."/>
            <person name="Ji P."/>
            <person name="Bell-Sakyi L."/>
            <person name="Cui X.M."/>
            <person name="Yuan T.T."/>
            <person name="Jiang B.G."/>
            <person name="Yang W.F."/>
            <person name="Lam T.T."/>
            <person name="Chang Q.C."/>
            <person name="Ding S.J."/>
            <person name="Wang X.J."/>
            <person name="Zhu J.G."/>
            <person name="Ruan X.D."/>
            <person name="Zhao L."/>
            <person name="Wei J.T."/>
            <person name="Ye R.Z."/>
            <person name="Que T.C."/>
            <person name="Du C.H."/>
            <person name="Zhou Y.H."/>
            <person name="Cheng J.X."/>
            <person name="Dai P.F."/>
            <person name="Guo W.B."/>
            <person name="Han X.H."/>
            <person name="Huang E.J."/>
            <person name="Li L.F."/>
            <person name="Wei W."/>
            <person name="Gao Y.C."/>
            <person name="Liu J.Z."/>
            <person name="Shao H.Z."/>
            <person name="Wang X."/>
            <person name="Wang C.C."/>
            <person name="Yang T.C."/>
            <person name="Huo Q.B."/>
            <person name="Li W."/>
            <person name="Chen H.Y."/>
            <person name="Chen S.E."/>
            <person name="Zhou L.G."/>
            <person name="Ni X.B."/>
            <person name="Tian J.H."/>
            <person name="Sheng Y."/>
            <person name="Liu T."/>
            <person name="Pan Y.S."/>
            <person name="Xia L.Y."/>
            <person name="Li J."/>
            <person name="Zhao F."/>
            <person name="Cao W.C."/>
        </authorList>
    </citation>
    <scope>NUCLEOTIDE SEQUENCE [LARGE SCALE GENOMIC DNA]</scope>
    <source>
        <strain evidence="7">HaeL-2018</strain>
    </source>
</reference>
<evidence type="ECO:0000256" key="3">
    <source>
        <dbReference type="ARBA" id="ARBA00022989"/>
    </source>
</evidence>
<evidence type="ECO:0000256" key="1">
    <source>
        <dbReference type="ARBA" id="ARBA00004141"/>
    </source>
</evidence>
<keyword evidence="8" id="KW-1185">Reference proteome</keyword>
<evidence type="ECO:0000313" key="8">
    <source>
        <dbReference type="Proteomes" id="UP000821853"/>
    </source>
</evidence>
<dbReference type="PANTHER" id="PTHR19282">
    <property type="entry name" value="TETRASPANIN"/>
    <property type="match status" value="1"/>
</dbReference>
<comment type="subcellular location">
    <subcellularLocation>
        <location evidence="1">Membrane</location>
        <topology evidence="1">Multi-pass membrane protein</topology>
    </subcellularLocation>
</comment>
<feature type="compositionally biased region" description="Low complexity" evidence="5">
    <location>
        <begin position="342"/>
        <end position="355"/>
    </location>
</feature>
<dbReference type="SUPFAM" id="SSF48652">
    <property type="entry name" value="Tetraspanin"/>
    <property type="match status" value="1"/>
</dbReference>
<keyword evidence="2 6" id="KW-0812">Transmembrane</keyword>
<dbReference type="EMBL" id="JABSTR010000007">
    <property type="protein sequence ID" value="KAH9375374.1"/>
    <property type="molecule type" value="Genomic_DNA"/>
</dbReference>
<dbReference type="InterPro" id="IPR018499">
    <property type="entry name" value="Tetraspanin/Peripherin"/>
</dbReference>
<name>A0A9J6GAH2_HAELO</name>
<dbReference type="OrthoDB" id="2014092at2759"/>
<gene>
    <name evidence="7" type="ORF">HPB48_006534</name>
</gene>
<keyword evidence="3 6" id="KW-1133">Transmembrane helix</keyword>
<proteinExistence type="predicted"/>
<evidence type="ECO:0000256" key="4">
    <source>
        <dbReference type="ARBA" id="ARBA00023136"/>
    </source>
</evidence>
<feature type="transmembrane region" description="Helical" evidence="6">
    <location>
        <begin position="64"/>
        <end position="85"/>
    </location>
</feature>
<feature type="compositionally biased region" description="Basic and acidic residues" evidence="5">
    <location>
        <begin position="371"/>
        <end position="392"/>
    </location>
</feature>
<evidence type="ECO:0000313" key="7">
    <source>
        <dbReference type="EMBL" id="KAH9375374.1"/>
    </source>
</evidence>
<dbReference type="Proteomes" id="UP000821853">
    <property type="component" value="Chromosome 5"/>
</dbReference>
<evidence type="ECO:0000256" key="2">
    <source>
        <dbReference type="ARBA" id="ARBA00022692"/>
    </source>
</evidence>
<dbReference type="InterPro" id="IPR008952">
    <property type="entry name" value="Tetraspanin_EC2_sf"/>
</dbReference>
<keyword evidence="4 6" id="KW-0472">Membrane</keyword>